<dbReference type="NCBIfam" id="TIGR00195">
    <property type="entry name" value="exoDNase_III"/>
    <property type="match status" value="1"/>
</dbReference>
<gene>
    <name evidence="7" type="primary">xth</name>
    <name evidence="7" type="ORF">KJK29_22105</name>
</gene>
<dbReference type="InterPro" id="IPR037493">
    <property type="entry name" value="ExoIII-like"/>
</dbReference>
<evidence type="ECO:0000256" key="5">
    <source>
        <dbReference type="ARBA" id="ARBA00022842"/>
    </source>
</evidence>
<reference evidence="8" key="1">
    <citation type="submission" date="2021-05" db="EMBL/GenBank/DDBJ databases">
        <title>Direct Submission.</title>
        <authorList>
            <person name="Li K."/>
            <person name="Gao J."/>
        </authorList>
    </citation>
    <scope>NUCLEOTIDE SEQUENCE [LARGE SCALE GENOMIC DNA]</scope>
    <source>
        <strain evidence="8">MG62</strain>
    </source>
</reference>
<accession>A0ABX8FV09</accession>
<comment type="cofactor">
    <cofactor evidence="1">
        <name>Mg(2+)</name>
        <dbReference type="ChEBI" id="CHEBI:18420"/>
    </cofactor>
</comment>
<keyword evidence="3" id="KW-0479">Metal-binding</keyword>
<feature type="domain" description="Endonuclease/exonuclease/phosphatase" evidence="6">
    <location>
        <begin position="28"/>
        <end position="280"/>
    </location>
</feature>
<evidence type="ECO:0000256" key="1">
    <source>
        <dbReference type="ARBA" id="ARBA00001946"/>
    </source>
</evidence>
<keyword evidence="5" id="KW-0460">Magnesium</keyword>
<evidence type="ECO:0000256" key="2">
    <source>
        <dbReference type="ARBA" id="ARBA00007092"/>
    </source>
</evidence>
<evidence type="ECO:0000256" key="3">
    <source>
        <dbReference type="ARBA" id="ARBA00022723"/>
    </source>
</evidence>
<name>A0ABX8FV09_9ACTN</name>
<dbReference type="SUPFAM" id="SSF56219">
    <property type="entry name" value="DNase I-like"/>
    <property type="match status" value="1"/>
</dbReference>
<organism evidence="7 8">
    <name type="scientific">Streptomyces koelreuteriae</name>
    <dbReference type="NCBI Taxonomy" id="2838015"/>
    <lineage>
        <taxon>Bacteria</taxon>
        <taxon>Bacillati</taxon>
        <taxon>Actinomycetota</taxon>
        <taxon>Actinomycetes</taxon>
        <taxon>Kitasatosporales</taxon>
        <taxon>Streptomycetaceae</taxon>
        <taxon>Streptomyces</taxon>
    </lineage>
</organism>
<keyword evidence="8" id="KW-1185">Reference proteome</keyword>
<dbReference type="CDD" id="cd10281">
    <property type="entry name" value="Nape_like_AP-endo"/>
    <property type="match status" value="1"/>
</dbReference>
<keyword evidence="4 7" id="KW-0378">Hydrolase</keyword>
<dbReference type="InterPro" id="IPR005135">
    <property type="entry name" value="Endo/exonuclease/phosphatase"/>
</dbReference>
<dbReference type="PANTHER" id="PTHR43250:SF2">
    <property type="entry name" value="EXODEOXYRIBONUCLEASE III"/>
    <property type="match status" value="1"/>
</dbReference>
<dbReference type="PROSITE" id="PS51435">
    <property type="entry name" value="AP_NUCLEASE_F1_4"/>
    <property type="match status" value="1"/>
</dbReference>
<dbReference type="NCBIfam" id="TIGR00633">
    <property type="entry name" value="xth"/>
    <property type="match status" value="1"/>
</dbReference>
<dbReference type="EC" id="3.1.11.2" evidence="7"/>
<comment type="similarity">
    <text evidence="2">Belongs to the DNA repair enzymes AP/ExoA family.</text>
</comment>
<sequence>MRGRECVRSGTGPRPVCRYRAGVLTVTSVNVNGLRAAAKKGFVEWLAATDADVLCLQEVRAEPGQLPESVRAPEGWHVTHAPAAAKGRAGVSLYSRREPDRVQVGFGSEEFDGSGRYVEADLPGVTVASLYLPSGEVGTERQDEKTRFMGEFLPYLKGLRERAAAEGREVLVCGDWNIAHQEADLKNWRGNRKNSGFLPEEREWLTQVFQEADGGYVDVVRELHPDTEGPYSWWSYRGRAFDNDTGWRIDYHVATPGLAGRAVKGFVERAATHEERWSDHAPVTVVYER</sequence>
<evidence type="ECO:0000259" key="6">
    <source>
        <dbReference type="Pfam" id="PF03372"/>
    </source>
</evidence>
<dbReference type="Pfam" id="PF03372">
    <property type="entry name" value="Exo_endo_phos"/>
    <property type="match status" value="1"/>
</dbReference>
<dbReference type="PANTHER" id="PTHR43250">
    <property type="entry name" value="EXODEOXYRIBONUCLEASE III"/>
    <property type="match status" value="1"/>
</dbReference>
<protein>
    <submittedName>
        <fullName evidence="7">Exodeoxyribonuclease III</fullName>
        <ecNumber evidence="7">3.1.11.2</ecNumber>
    </submittedName>
</protein>
<dbReference type="Gene3D" id="3.60.10.10">
    <property type="entry name" value="Endonuclease/exonuclease/phosphatase"/>
    <property type="match status" value="1"/>
</dbReference>
<evidence type="ECO:0000313" key="8">
    <source>
        <dbReference type="Proteomes" id="UP000679629"/>
    </source>
</evidence>
<dbReference type="InterPro" id="IPR004808">
    <property type="entry name" value="AP_endonuc_1"/>
</dbReference>
<evidence type="ECO:0000256" key="4">
    <source>
        <dbReference type="ARBA" id="ARBA00022801"/>
    </source>
</evidence>
<proteinExistence type="inferred from homology"/>
<dbReference type="GO" id="GO:0008311">
    <property type="term" value="F:double-stranded DNA 3'-5' DNA exonuclease activity"/>
    <property type="evidence" value="ECO:0007669"/>
    <property type="project" value="UniProtKB-EC"/>
</dbReference>
<dbReference type="EMBL" id="CP075896">
    <property type="protein sequence ID" value="QWB25045.1"/>
    <property type="molecule type" value="Genomic_DNA"/>
</dbReference>
<dbReference type="InterPro" id="IPR036691">
    <property type="entry name" value="Endo/exonu/phosph_ase_sf"/>
</dbReference>
<dbReference type="Proteomes" id="UP000679629">
    <property type="component" value="Chromosome"/>
</dbReference>
<evidence type="ECO:0000313" key="7">
    <source>
        <dbReference type="EMBL" id="QWB25045.1"/>
    </source>
</evidence>